<evidence type="ECO:0000256" key="8">
    <source>
        <dbReference type="ARBA" id="ARBA00014472"/>
    </source>
</evidence>
<evidence type="ECO:0000313" key="15">
    <source>
        <dbReference type="Proteomes" id="UP000288071"/>
    </source>
</evidence>
<evidence type="ECO:0000256" key="5">
    <source>
        <dbReference type="ARBA" id="ARBA00005072"/>
    </source>
</evidence>
<dbReference type="Proteomes" id="UP000288071">
    <property type="component" value="Unassembled WGS sequence"/>
</dbReference>
<comment type="pathway">
    <text evidence="5">Amino-acid biosynthesis; L-leucine biosynthesis; L-leucine from 3-methyl-2-oxobutanoate: step 4/4.</text>
</comment>
<dbReference type="InterPro" id="IPR043131">
    <property type="entry name" value="BCAT-like_N"/>
</dbReference>
<evidence type="ECO:0000256" key="9">
    <source>
        <dbReference type="ARBA" id="ARBA00022898"/>
    </source>
</evidence>
<evidence type="ECO:0000256" key="11">
    <source>
        <dbReference type="ARBA" id="ARBA00048212"/>
    </source>
</evidence>
<comment type="catalytic activity">
    <reaction evidence="13">
        <text>L-leucine + 2-oxoglutarate = 4-methyl-2-oxopentanoate + L-glutamate</text>
        <dbReference type="Rhea" id="RHEA:18321"/>
        <dbReference type="ChEBI" id="CHEBI:16810"/>
        <dbReference type="ChEBI" id="CHEBI:17865"/>
        <dbReference type="ChEBI" id="CHEBI:29985"/>
        <dbReference type="ChEBI" id="CHEBI:57427"/>
        <dbReference type="EC" id="2.6.1.42"/>
    </reaction>
</comment>
<proteinExistence type="inferred from homology"/>
<dbReference type="Gene3D" id="3.20.10.10">
    <property type="entry name" value="D-amino Acid Aminotransferase, subunit A, domain 2"/>
    <property type="match status" value="1"/>
</dbReference>
<dbReference type="InterPro" id="IPR001544">
    <property type="entry name" value="Aminotrans_IV"/>
</dbReference>
<dbReference type="GO" id="GO:0008652">
    <property type="term" value="P:amino acid biosynthetic process"/>
    <property type="evidence" value="ECO:0007669"/>
    <property type="project" value="UniProtKB-ARBA"/>
</dbReference>
<keyword evidence="14" id="KW-0808">Transferase</keyword>
<evidence type="ECO:0000256" key="4">
    <source>
        <dbReference type="ARBA" id="ARBA00004931"/>
    </source>
</evidence>
<dbReference type="InterPro" id="IPR050571">
    <property type="entry name" value="Class-IV_PLP-Dep_Aminotrnsfr"/>
</dbReference>
<evidence type="ECO:0000256" key="10">
    <source>
        <dbReference type="ARBA" id="ARBA00023304"/>
    </source>
</evidence>
<protein>
    <recommendedName>
        <fullName evidence="8">Probable branched-chain-amino-acid aminotransferase</fullName>
        <ecNumber evidence="7">2.6.1.42</ecNumber>
    </recommendedName>
</protein>
<dbReference type="Pfam" id="PF01063">
    <property type="entry name" value="Aminotran_4"/>
    <property type="match status" value="1"/>
</dbReference>
<comment type="similarity">
    <text evidence="6">Belongs to the class-IV pyridoxal-phosphate-dependent aminotransferase family.</text>
</comment>
<keyword evidence="9" id="KW-0663">Pyridoxal phosphate</keyword>
<dbReference type="GO" id="GO:0004084">
    <property type="term" value="F:branched-chain-amino-acid transaminase activity"/>
    <property type="evidence" value="ECO:0007669"/>
    <property type="project" value="UniProtKB-EC"/>
</dbReference>
<evidence type="ECO:0000256" key="1">
    <source>
        <dbReference type="ARBA" id="ARBA00001933"/>
    </source>
</evidence>
<dbReference type="AlphaFoldDB" id="A0A3S3MCF1"/>
<keyword evidence="10" id="KW-0028">Amino-acid biosynthesis</keyword>
<name>A0A3S3MCF1_9RHOB</name>
<comment type="caution">
    <text evidence="14">The sequence shown here is derived from an EMBL/GenBank/DDBJ whole genome shotgun (WGS) entry which is preliminary data.</text>
</comment>
<dbReference type="SUPFAM" id="SSF56752">
    <property type="entry name" value="D-aminoacid aminotransferase-like PLP-dependent enzymes"/>
    <property type="match status" value="1"/>
</dbReference>
<reference evidence="14 15" key="2">
    <citation type="submission" date="2019-01" db="EMBL/GenBank/DDBJ databases">
        <title>Sinorhodobacter populi sp. nov. isolated from the symptomatic bark tissue of Populus euramericana canker.</title>
        <authorList>
            <person name="Xu G."/>
        </authorList>
    </citation>
    <scope>NUCLEOTIDE SEQUENCE [LARGE SCALE GENOMIC DNA]</scope>
    <source>
        <strain evidence="14 15">CGMCC 1.12963</strain>
    </source>
</reference>
<evidence type="ECO:0000256" key="3">
    <source>
        <dbReference type="ARBA" id="ARBA00004824"/>
    </source>
</evidence>
<dbReference type="EC" id="2.6.1.42" evidence="7"/>
<evidence type="ECO:0000256" key="13">
    <source>
        <dbReference type="ARBA" id="ARBA00049229"/>
    </source>
</evidence>
<evidence type="ECO:0000256" key="7">
    <source>
        <dbReference type="ARBA" id="ARBA00013053"/>
    </source>
</evidence>
<dbReference type="PANTHER" id="PTHR42743">
    <property type="entry name" value="AMINO-ACID AMINOTRANSFERASE"/>
    <property type="match status" value="1"/>
</dbReference>
<comment type="function">
    <text evidence="2">Acts on leucine, isoleucine and valine.</text>
</comment>
<dbReference type="Gene3D" id="3.30.470.10">
    <property type="match status" value="1"/>
</dbReference>
<evidence type="ECO:0000313" key="14">
    <source>
        <dbReference type="EMBL" id="RWR54633.1"/>
    </source>
</evidence>
<comment type="catalytic activity">
    <reaction evidence="11">
        <text>L-valine + 2-oxoglutarate = 3-methyl-2-oxobutanoate + L-glutamate</text>
        <dbReference type="Rhea" id="RHEA:24813"/>
        <dbReference type="ChEBI" id="CHEBI:11851"/>
        <dbReference type="ChEBI" id="CHEBI:16810"/>
        <dbReference type="ChEBI" id="CHEBI:29985"/>
        <dbReference type="ChEBI" id="CHEBI:57762"/>
        <dbReference type="EC" id="2.6.1.42"/>
    </reaction>
</comment>
<organism evidence="14 15">
    <name type="scientific">Paenirhodobacter huangdaonensis</name>
    <dbReference type="NCBI Taxonomy" id="2501515"/>
    <lineage>
        <taxon>Bacteria</taxon>
        <taxon>Pseudomonadati</taxon>
        <taxon>Pseudomonadota</taxon>
        <taxon>Alphaproteobacteria</taxon>
        <taxon>Rhodobacterales</taxon>
        <taxon>Rhodobacter group</taxon>
        <taxon>Paenirhodobacter</taxon>
    </lineage>
</organism>
<comment type="pathway">
    <text evidence="3">Amino-acid biosynthesis; L-isoleucine biosynthesis; L-isoleucine from 2-oxobutanoate: step 4/4.</text>
</comment>
<dbReference type="PANTHER" id="PTHR42743:SF11">
    <property type="entry name" value="AMINODEOXYCHORISMATE LYASE"/>
    <property type="match status" value="1"/>
</dbReference>
<evidence type="ECO:0000256" key="12">
    <source>
        <dbReference type="ARBA" id="ARBA00048798"/>
    </source>
</evidence>
<dbReference type="GO" id="GO:0009082">
    <property type="term" value="P:branched-chain amino acid biosynthetic process"/>
    <property type="evidence" value="ECO:0007669"/>
    <property type="project" value="UniProtKB-KW"/>
</dbReference>
<keyword evidence="15" id="KW-1185">Reference proteome</keyword>
<dbReference type="SMR" id="A0A3S3MCF1"/>
<dbReference type="InterPro" id="IPR036038">
    <property type="entry name" value="Aminotransferase-like"/>
</dbReference>
<comment type="cofactor">
    <cofactor evidence="1">
        <name>pyridoxal 5'-phosphate</name>
        <dbReference type="ChEBI" id="CHEBI:597326"/>
    </cofactor>
</comment>
<evidence type="ECO:0000256" key="2">
    <source>
        <dbReference type="ARBA" id="ARBA00003109"/>
    </source>
</evidence>
<dbReference type="FunFam" id="3.20.10.10:FF:000002">
    <property type="entry name" value="D-alanine aminotransferase"/>
    <property type="match status" value="1"/>
</dbReference>
<keyword evidence="10" id="KW-0100">Branched-chain amino acid biosynthesis</keyword>
<evidence type="ECO:0000256" key="6">
    <source>
        <dbReference type="ARBA" id="ARBA00009320"/>
    </source>
</evidence>
<dbReference type="EMBL" id="SAVA01000001">
    <property type="protein sequence ID" value="RWR54633.1"/>
    <property type="molecule type" value="Genomic_DNA"/>
</dbReference>
<keyword evidence="14" id="KW-0032">Aminotransferase</keyword>
<comment type="catalytic activity">
    <reaction evidence="12">
        <text>L-isoleucine + 2-oxoglutarate = (S)-3-methyl-2-oxopentanoate + L-glutamate</text>
        <dbReference type="Rhea" id="RHEA:24801"/>
        <dbReference type="ChEBI" id="CHEBI:16810"/>
        <dbReference type="ChEBI" id="CHEBI:29985"/>
        <dbReference type="ChEBI" id="CHEBI:35146"/>
        <dbReference type="ChEBI" id="CHEBI:58045"/>
        <dbReference type="EC" id="2.6.1.42"/>
    </reaction>
</comment>
<comment type="pathway">
    <text evidence="4">Amino-acid biosynthesis; L-valine biosynthesis; L-valine from pyruvate: step 4/4.</text>
</comment>
<sequence>MTMNQLTILEAGLDEIICETVPGEAIQYSRYSLDRTSPLAGGCAWIEGAFMPAAAARISIFDAGFGHSDVTYTVAHVWHGNFFRLEDHVERFLAGAEKMRIPMPATKTEIMDLMHGCVARSGLREAYVNVCVTRGYGRKPGEKNLEALDSQLYVYAIPYLWVFSPIRQIEGIDAVIAQSVRRSPANVMDPWIKNYQWGDLVRATFEAQERGARTAFLLDSDGFVTEGPGFNVLMVKDGTVFTAARNVLPGITRRTALEIARDFGLQTVIGDITPEMLRGADEIFAATTAGGITPVVTLDGAPVGAGVPGGWTRKIRTRYWQMMDEPSDLIEPVSYL</sequence>
<dbReference type="InterPro" id="IPR043132">
    <property type="entry name" value="BCAT-like_C"/>
</dbReference>
<gene>
    <name evidence="14" type="ORF">EOW66_00760</name>
</gene>
<accession>A0A3S3MCF1</accession>
<reference evidence="15" key="1">
    <citation type="submission" date="2019-01" db="EMBL/GenBank/DDBJ databases">
        <title>Sinorhodobacter populi sp. nov. isolated from the symptomatic bark tissue of Populus euramericana canker.</title>
        <authorList>
            <person name="Li Y."/>
        </authorList>
    </citation>
    <scope>NUCLEOTIDE SEQUENCE [LARGE SCALE GENOMIC DNA]</scope>
    <source>
        <strain evidence="15">CGMCC 1.12963</strain>
    </source>
</reference>